<feature type="region of interest" description="Disordered" evidence="1">
    <location>
        <begin position="1"/>
        <end position="50"/>
    </location>
</feature>
<evidence type="ECO:0000313" key="3">
    <source>
        <dbReference type="Proteomes" id="UP001164746"/>
    </source>
</evidence>
<name>A0ABY7E110_MYAAR</name>
<gene>
    <name evidence="2" type="ORF">MAR_009189</name>
</gene>
<sequence>MPSYSKLKLLPSSSTRHQPGPSPDGQSGPVVIPPLSPPGRPGSDGPTPPASWCQLRSIVCLLAVGRDREGGEGGVELACLSAPRPYRDSQIDIDDTESDKRILIPANAETSPPSSPFQQHAVDKKDDVQFNVYLNKLDPPQTEKPTIRPTRVYENKSGDFVTGIDFRVESSVERMQERAKRFGIDFIPEPAVDLETLYDSLGLKPDDVKLKDERGMRLDAIHIRGVTEMNTKDATLSGWIR</sequence>
<evidence type="ECO:0000256" key="1">
    <source>
        <dbReference type="SAM" id="MobiDB-lite"/>
    </source>
</evidence>
<protein>
    <submittedName>
        <fullName evidence="2">NCBP3-like protein</fullName>
    </submittedName>
</protein>
<dbReference type="Proteomes" id="UP001164746">
    <property type="component" value="Chromosome 4"/>
</dbReference>
<evidence type="ECO:0000313" key="2">
    <source>
        <dbReference type="EMBL" id="WAR02631.1"/>
    </source>
</evidence>
<feature type="compositionally biased region" description="Pro residues" evidence="1">
    <location>
        <begin position="31"/>
        <end position="40"/>
    </location>
</feature>
<organism evidence="2 3">
    <name type="scientific">Mya arenaria</name>
    <name type="common">Soft-shell clam</name>
    <dbReference type="NCBI Taxonomy" id="6604"/>
    <lineage>
        <taxon>Eukaryota</taxon>
        <taxon>Metazoa</taxon>
        <taxon>Spiralia</taxon>
        <taxon>Lophotrochozoa</taxon>
        <taxon>Mollusca</taxon>
        <taxon>Bivalvia</taxon>
        <taxon>Autobranchia</taxon>
        <taxon>Heteroconchia</taxon>
        <taxon>Euheterodonta</taxon>
        <taxon>Imparidentia</taxon>
        <taxon>Neoheterodontei</taxon>
        <taxon>Myida</taxon>
        <taxon>Myoidea</taxon>
        <taxon>Myidae</taxon>
        <taxon>Mya</taxon>
    </lineage>
</organism>
<dbReference type="EMBL" id="CP111015">
    <property type="protein sequence ID" value="WAR02631.1"/>
    <property type="molecule type" value="Genomic_DNA"/>
</dbReference>
<accession>A0ABY7E110</accession>
<keyword evidence="3" id="KW-1185">Reference proteome</keyword>
<feature type="compositionally biased region" description="Low complexity" evidence="1">
    <location>
        <begin position="1"/>
        <end position="14"/>
    </location>
</feature>
<reference evidence="2" key="1">
    <citation type="submission" date="2022-11" db="EMBL/GenBank/DDBJ databases">
        <title>Centuries of genome instability and evolution in soft-shell clam transmissible cancer (bioRxiv).</title>
        <authorList>
            <person name="Hart S.F.M."/>
            <person name="Yonemitsu M.A."/>
            <person name="Giersch R.M."/>
            <person name="Beal B.F."/>
            <person name="Arriagada G."/>
            <person name="Davis B.W."/>
            <person name="Ostrander E.A."/>
            <person name="Goff S.P."/>
            <person name="Metzger M.J."/>
        </authorList>
    </citation>
    <scope>NUCLEOTIDE SEQUENCE</scope>
    <source>
        <strain evidence="2">MELC-2E11</strain>
        <tissue evidence="2">Siphon/mantle</tissue>
    </source>
</reference>
<proteinExistence type="predicted"/>